<feature type="region of interest" description="Disordered" evidence="1">
    <location>
        <begin position="293"/>
        <end position="314"/>
    </location>
</feature>
<accession>A0ABP9CYZ9</accession>
<gene>
    <name evidence="4" type="primary">fxsT_1</name>
    <name evidence="4" type="ORF">GCM10023220_57980</name>
</gene>
<dbReference type="NCBIfam" id="NF040586">
    <property type="entry name" value="FxSxx_TPR"/>
    <property type="match status" value="1"/>
</dbReference>
<evidence type="ECO:0000259" key="2">
    <source>
        <dbReference type="Pfam" id="PF00931"/>
    </source>
</evidence>
<evidence type="ECO:0000313" key="4">
    <source>
        <dbReference type="EMBL" id="GAA4817841.1"/>
    </source>
</evidence>
<dbReference type="InterPro" id="IPR000157">
    <property type="entry name" value="TIR_dom"/>
</dbReference>
<evidence type="ECO:0000256" key="1">
    <source>
        <dbReference type="SAM" id="MobiDB-lite"/>
    </source>
</evidence>
<dbReference type="PANTHER" id="PTHR46082:SF6">
    <property type="entry name" value="AAA+ ATPASE DOMAIN-CONTAINING PROTEIN-RELATED"/>
    <property type="match status" value="1"/>
</dbReference>
<dbReference type="PANTHER" id="PTHR46082">
    <property type="entry name" value="ATP/GTP-BINDING PROTEIN-RELATED"/>
    <property type="match status" value="1"/>
</dbReference>
<sequence length="1143" mass="124930">MVSGDERPLLIEPVVAWPRQADAGGDYLVTVDLRGPLPASDGTPADWPYPEEEFAFTLSLDGSPHFACAALGEPSVVLHRFGGTYGPARFRVSAGTGTGPASLWLTVSNRWGVPVRKAELRAEIRDAADSGGGRPADLPFAAHPARQEPVAREGSEVRAERPAAPADRRTVTLSFAGFDRAWAAWIGDLLERRGQRVAYLRWEPSADTPLSALLQDLGPGPVLLVLSGRYFDQGAHTSQEWAQALRGLAAVERSRFTAVSVTASAFPSAARALTPIELAGLSAPEAERRLLDRLDLPPDPVGQNPAGAEHRPRYPATAPEVWGAVPRRNTRFTGREEKLAEVHQVLQTAGTVTLYGMSGMGKTQLATEYAHRFGPEYDVVWWVNADNRVTCRRQLAELAPRLGLLTGQEYGERLRAVRDSLRRGEPYPRWLLVLDGADDPDQVGDLVPTGPGHVLITSRNPEWSEHGSGLLEVGVYSRAESVAFVRRRAPRLTGAEADRLAQALDDLPLLLDQTAGWLTDSDLSVEEYIGLLGSGIDSAVVRVSADFPLAFETAWSMLLHKLRETVPESIDLLRLCTFFAPGLIPVDLLQDMPREGLPPSVANLLTDPALWSRAVGQLRRFSVVRVERYEAAPEREFLYLHRLVHQFVHKDMPDDDRHEFVDVVRRALAAADPGRPSTPADWPVYAEIVPHLTYARGLDSTDAKVQGLVLNCLRYLYLSGEYGAGVELGERAATAWRGLLGESHPLIWELIYHYANLLRASGDYHRTMQIERAAVRRLQRERGERDPDLLRTLGGLAADLRGLGQYEEALELSERVLANSRAVFGEEDTRSLNALNNVAVSLRLLGRYREALDLDRKTMEARRRLLRAHHPWTLNSELAYAVDLRLLGRYSEAEAIQERNLWAGHEALGADSPQSLRAGHGLAMCRYLAGDLEGAARHFSRALERGERVLGEEDPLTLIFAVGQSCFVREHGDAELAGELGEAVIARYEATLTAGHPYTVGARANHALVLRRAGERDAALALAEATLSDMTTALGPAHPWTLGCALNASAARADAGDAERALVLSGDTVTGAALALGPGHPFSVAAQVALAADLRALGRQTEADDVERRALAVLMADFGGHHPLTVSARARARPYWDFEPQIT</sequence>
<dbReference type="InterPro" id="IPR027417">
    <property type="entry name" value="P-loop_NTPase"/>
</dbReference>
<dbReference type="Pfam" id="PF13374">
    <property type="entry name" value="TPR_10"/>
    <property type="match status" value="1"/>
</dbReference>
<proteinExistence type="predicted"/>
<protein>
    <submittedName>
        <fullName evidence="4">FxSxx-COOH system tetratricopeptide repeat protein</fullName>
    </submittedName>
</protein>
<feature type="region of interest" description="Disordered" evidence="1">
    <location>
        <begin position="127"/>
        <end position="163"/>
    </location>
</feature>
<organism evidence="4 5">
    <name type="scientific">Streptomyces ziwulingensis</name>
    <dbReference type="NCBI Taxonomy" id="1045501"/>
    <lineage>
        <taxon>Bacteria</taxon>
        <taxon>Bacillati</taxon>
        <taxon>Actinomycetota</taxon>
        <taxon>Actinomycetes</taxon>
        <taxon>Kitasatosporales</taxon>
        <taxon>Streptomycetaceae</taxon>
        <taxon>Streptomyces</taxon>
    </lineage>
</organism>
<evidence type="ECO:0000259" key="3">
    <source>
        <dbReference type="Pfam" id="PF13676"/>
    </source>
</evidence>
<dbReference type="Pfam" id="PF13424">
    <property type="entry name" value="TPR_12"/>
    <property type="match status" value="2"/>
</dbReference>
<dbReference type="InterPro" id="IPR053137">
    <property type="entry name" value="NLR-like"/>
</dbReference>
<dbReference type="EMBL" id="BAABIG010000071">
    <property type="protein sequence ID" value="GAA4817841.1"/>
    <property type="molecule type" value="Genomic_DNA"/>
</dbReference>
<feature type="compositionally biased region" description="Basic and acidic residues" evidence="1">
    <location>
        <begin position="145"/>
        <end position="163"/>
    </location>
</feature>
<comment type="caution">
    <text evidence="4">The sequence shown here is derived from an EMBL/GenBank/DDBJ whole genome shotgun (WGS) entry which is preliminary data.</text>
</comment>
<keyword evidence="5" id="KW-1185">Reference proteome</keyword>
<feature type="domain" description="NB-ARC" evidence="2">
    <location>
        <begin position="338"/>
        <end position="462"/>
    </location>
</feature>
<dbReference type="Pfam" id="PF00931">
    <property type="entry name" value="NB-ARC"/>
    <property type="match status" value="1"/>
</dbReference>
<dbReference type="Gene3D" id="3.40.50.300">
    <property type="entry name" value="P-loop containing nucleotide triphosphate hydrolases"/>
    <property type="match status" value="1"/>
</dbReference>
<dbReference type="Gene3D" id="1.25.40.10">
    <property type="entry name" value="Tetratricopeptide repeat domain"/>
    <property type="match status" value="2"/>
</dbReference>
<name>A0ABP9CYZ9_9ACTN</name>
<dbReference type="Proteomes" id="UP001501265">
    <property type="component" value="Unassembled WGS sequence"/>
</dbReference>
<evidence type="ECO:0000313" key="5">
    <source>
        <dbReference type="Proteomes" id="UP001501265"/>
    </source>
</evidence>
<dbReference type="SUPFAM" id="SSF48452">
    <property type="entry name" value="TPR-like"/>
    <property type="match status" value="2"/>
</dbReference>
<dbReference type="InterPro" id="IPR011990">
    <property type="entry name" value="TPR-like_helical_dom_sf"/>
</dbReference>
<dbReference type="Pfam" id="PF13676">
    <property type="entry name" value="TIR_2"/>
    <property type="match status" value="1"/>
</dbReference>
<reference evidence="5" key="1">
    <citation type="journal article" date="2019" name="Int. J. Syst. Evol. Microbiol.">
        <title>The Global Catalogue of Microorganisms (GCM) 10K type strain sequencing project: providing services to taxonomists for standard genome sequencing and annotation.</title>
        <authorList>
            <consortium name="The Broad Institute Genomics Platform"/>
            <consortium name="The Broad Institute Genome Sequencing Center for Infectious Disease"/>
            <person name="Wu L."/>
            <person name="Ma J."/>
        </authorList>
    </citation>
    <scope>NUCLEOTIDE SEQUENCE [LARGE SCALE GENOMIC DNA]</scope>
    <source>
        <strain evidence="5">JCM 18081</strain>
    </source>
</reference>
<feature type="domain" description="TIR" evidence="3">
    <location>
        <begin position="171"/>
        <end position="289"/>
    </location>
</feature>
<dbReference type="SUPFAM" id="SSF52540">
    <property type="entry name" value="P-loop containing nucleoside triphosphate hydrolases"/>
    <property type="match status" value="1"/>
</dbReference>
<dbReference type="InterPro" id="IPR002182">
    <property type="entry name" value="NB-ARC"/>
</dbReference>